<sequence>MRREQESSGRHWPPSSSLSKFYTEYHRSAQTLSLALRRACDRQWRACQRTLACFSDGRRLYRRAQEFSNRLWRRCQYHAMFLRAQWTRGREH</sequence>
<name>A0AAV9IWT8_CYACA</name>
<proteinExistence type="predicted"/>
<evidence type="ECO:0000313" key="1">
    <source>
        <dbReference type="EMBL" id="KAK4536575.1"/>
    </source>
</evidence>
<evidence type="ECO:0000313" key="2">
    <source>
        <dbReference type="Proteomes" id="UP001301350"/>
    </source>
</evidence>
<dbReference type="EMBL" id="JANCYW010000009">
    <property type="protein sequence ID" value="KAK4536575.1"/>
    <property type="molecule type" value="Genomic_DNA"/>
</dbReference>
<accession>A0AAV9IWT8</accession>
<organism evidence="1 2">
    <name type="scientific">Cyanidium caldarium</name>
    <name type="common">Red alga</name>
    <dbReference type="NCBI Taxonomy" id="2771"/>
    <lineage>
        <taxon>Eukaryota</taxon>
        <taxon>Rhodophyta</taxon>
        <taxon>Bangiophyceae</taxon>
        <taxon>Cyanidiales</taxon>
        <taxon>Cyanidiaceae</taxon>
        <taxon>Cyanidium</taxon>
    </lineage>
</organism>
<gene>
    <name evidence="1" type="ORF">CDCA_CDCA09G2600</name>
</gene>
<reference evidence="1 2" key="1">
    <citation type="submission" date="2022-07" db="EMBL/GenBank/DDBJ databases">
        <title>Genome-wide signatures of adaptation to extreme environments.</title>
        <authorList>
            <person name="Cho C.H."/>
            <person name="Yoon H.S."/>
        </authorList>
    </citation>
    <scope>NUCLEOTIDE SEQUENCE [LARGE SCALE GENOMIC DNA]</scope>
    <source>
        <strain evidence="1 2">DBV 063 E5</strain>
    </source>
</reference>
<protein>
    <submittedName>
        <fullName evidence="1">Uncharacterized protein</fullName>
    </submittedName>
</protein>
<comment type="caution">
    <text evidence="1">The sequence shown here is derived from an EMBL/GenBank/DDBJ whole genome shotgun (WGS) entry which is preliminary data.</text>
</comment>
<dbReference type="AlphaFoldDB" id="A0AAV9IWT8"/>
<dbReference type="Proteomes" id="UP001301350">
    <property type="component" value="Unassembled WGS sequence"/>
</dbReference>
<keyword evidence="2" id="KW-1185">Reference proteome</keyword>